<dbReference type="GO" id="GO:0005778">
    <property type="term" value="C:peroxisomal membrane"/>
    <property type="evidence" value="ECO:0007669"/>
    <property type="project" value="UniProtKB-SubCell"/>
</dbReference>
<evidence type="ECO:0000313" key="6">
    <source>
        <dbReference type="Proteomes" id="UP000054007"/>
    </source>
</evidence>
<keyword evidence="3" id="KW-0576">Peroxisome</keyword>
<sequence length="310" mass="34524">MSHSKPLSPARIADSVLGLFSNVPPSETLAHLIRYLGTWSGSDKFFMVLQYSLQLLVPLLNLRARLQCKAGLRKLPSSDSAVGLGKFAKLISDSRTLWRIWGLLPIFQWLIALERKAPATRQLLNIERLQGWSMLGYYPLEHLSYLTSKEVIPTTYASPLSKKPITLNPGAMSLLSVRCWAAYVVLQFGHLREDHKLLSMQERTLRKAKSVAPEVDKADFAKRWDAFYSEFALNSVNLPLALHWSTPGGLIGNQLLVDAMCWITAVISFRSGWKATALPVPPPAPKKVEESIPMVEVSEASAYDAEPDAL</sequence>
<evidence type="ECO:0000256" key="2">
    <source>
        <dbReference type="ARBA" id="ARBA00023136"/>
    </source>
</evidence>
<keyword evidence="2" id="KW-0472">Membrane</keyword>
<dbReference type="STRING" id="1314674.A0A0D7BEX8"/>
<dbReference type="PANTHER" id="PTHR12652">
    <property type="entry name" value="PEROXISOMAL BIOGENESIS FACTOR 11"/>
    <property type="match status" value="1"/>
</dbReference>
<dbReference type="InterPro" id="IPR008733">
    <property type="entry name" value="PEX11"/>
</dbReference>
<gene>
    <name evidence="5" type="ORF">CYLTODRAFT_489226</name>
</gene>
<evidence type="ECO:0000256" key="3">
    <source>
        <dbReference type="ARBA" id="ARBA00023140"/>
    </source>
</evidence>
<evidence type="ECO:0000256" key="1">
    <source>
        <dbReference type="ARBA" id="ARBA00022593"/>
    </source>
</evidence>
<name>A0A0D7BEX8_9AGAR</name>
<dbReference type="EMBL" id="KN880490">
    <property type="protein sequence ID" value="KIY69107.1"/>
    <property type="molecule type" value="Genomic_DNA"/>
</dbReference>
<comment type="subcellular location">
    <subcellularLocation>
        <location evidence="4">Peroxisome membrane</location>
    </subcellularLocation>
</comment>
<keyword evidence="1" id="KW-0962">Peroxisome biogenesis</keyword>
<dbReference type="AlphaFoldDB" id="A0A0D7BEX8"/>
<dbReference type="PANTHER" id="PTHR12652:SF25">
    <property type="entry name" value="MICROBODY (PEROXISOME) PROLIFERATION PROTEIN PEROXIN 11C (EUROFUNG)"/>
    <property type="match status" value="1"/>
</dbReference>
<proteinExistence type="predicted"/>
<dbReference type="GO" id="GO:0016559">
    <property type="term" value="P:peroxisome fission"/>
    <property type="evidence" value="ECO:0007669"/>
    <property type="project" value="InterPro"/>
</dbReference>
<dbReference type="Pfam" id="PF05648">
    <property type="entry name" value="PEX11"/>
    <property type="match status" value="1"/>
</dbReference>
<keyword evidence="6" id="KW-1185">Reference proteome</keyword>
<evidence type="ECO:0000256" key="4">
    <source>
        <dbReference type="ARBA" id="ARBA00046271"/>
    </source>
</evidence>
<accession>A0A0D7BEX8</accession>
<dbReference type="Proteomes" id="UP000054007">
    <property type="component" value="Unassembled WGS sequence"/>
</dbReference>
<reference evidence="5 6" key="1">
    <citation type="journal article" date="2015" name="Fungal Genet. Biol.">
        <title>Evolution of novel wood decay mechanisms in Agaricales revealed by the genome sequences of Fistulina hepatica and Cylindrobasidium torrendii.</title>
        <authorList>
            <person name="Floudas D."/>
            <person name="Held B.W."/>
            <person name="Riley R."/>
            <person name="Nagy L.G."/>
            <person name="Koehler G."/>
            <person name="Ransdell A.S."/>
            <person name="Younus H."/>
            <person name="Chow J."/>
            <person name="Chiniquy J."/>
            <person name="Lipzen A."/>
            <person name="Tritt A."/>
            <person name="Sun H."/>
            <person name="Haridas S."/>
            <person name="LaButti K."/>
            <person name="Ohm R.A."/>
            <person name="Kues U."/>
            <person name="Blanchette R.A."/>
            <person name="Grigoriev I.V."/>
            <person name="Minto R.E."/>
            <person name="Hibbett D.S."/>
        </authorList>
    </citation>
    <scope>NUCLEOTIDE SEQUENCE [LARGE SCALE GENOMIC DNA]</scope>
    <source>
        <strain evidence="5 6">FP15055 ss-10</strain>
    </source>
</reference>
<dbReference type="OrthoDB" id="10005898at2759"/>
<protein>
    <submittedName>
        <fullName evidence="5">Uncharacterized protein</fullName>
    </submittedName>
</protein>
<organism evidence="5 6">
    <name type="scientific">Cylindrobasidium torrendii FP15055 ss-10</name>
    <dbReference type="NCBI Taxonomy" id="1314674"/>
    <lineage>
        <taxon>Eukaryota</taxon>
        <taxon>Fungi</taxon>
        <taxon>Dikarya</taxon>
        <taxon>Basidiomycota</taxon>
        <taxon>Agaricomycotina</taxon>
        <taxon>Agaricomycetes</taxon>
        <taxon>Agaricomycetidae</taxon>
        <taxon>Agaricales</taxon>
        <taxon>Marasmiineae</taxon>
        <taxon>Physalacriaceae</taxon>
        <taxon>Cylindrobasidium</taxon>
    </lineage>
</organism>
<evidence type="ECO:0000313" key="5">
    <source>
        <dbReference type="EMBL" id="KIY69107.1"/>
    </source>
</evidence>